<proteinExistence type="predicted"/>
<dbReference type="EnsemblProtists" id="EOD21102">
    <property type="protein sequence ID" value="EOD21102"/>
    <property type="gene ID" value="EMIHUDRAFT_241652"/>
</dbReference>
<dbReference type="KEGG" id="ehx:EMIHUDRAFT_241652"/>
<sequence>MPARLSSGASRGAAWDRDALVSAARHSTCVVLDQCRCDLTQRLGRALDEEDAVMLLRSSSYFERSPALLAATEARRDALEASVADLLGTAWRGIESLLHDSLSTLAERVEHAAREELSERGARLEAGIELTRRTAELRERQECVVTEM</sequence>
<reference evidence="2" key="1">
    <citation type="journal article" date="2013" name="Nature">
        <title>Pan genome of the phytoplankton Emiliania underpins its global distribution.</title>
        <authorList>
            <person name="Read B.A."/>
            <person name="Kegel J."/>
            <person name="Klute M.J."/>
            <person name="Kuo A."/>
            <person name="Lefebvre S.C."/>
            <person name="Maumus F."/>
            <person name="Mayer C."/>
            <person name="Miller J."/>
            <person name="Monier A."/>
            <person name="Salamov A."/>
            <person name="Young J."/>
            <person name="Aguilar M."/>
            <person name="Claverie J.M."/>
            <person name="Frickenhaus S."/>
            <person name="Gonzalez K."/>
            <person name="Herman E.K."/>
            <person name="Lin Y.C."/>
            <person name="Napier J."/>
            <person name="Ogata H."/>
            <person name="Sarno A.F."/>
            <person name="Shmutz J."/>
            <person name="Schroeder D."/>
            <person name="de Vargas C."/>
            <person name="Verret F."/>
            <person name="von Dassow P."/>
            <person name="Valentin K."/>
            <person name="Van de Peer Y."/>
            <person name="Wheeler G."/>
            <person name="Dacks J.B."/>
            <person name="Delwiche C.F."/>
            <person name="Dyhrman S.T."/>
            <person name="Glockner G."/>
            <person name="John U."/>
            <person name="Richards T."/>
            <person name="Worden A.Z."/>
            <person name="Zhang X."/>
            <person name="Grigoriev I.V."/>
            <person name="Allen A.E."/>
            <person name="Bidle K."/>
            <person name="Borodovsky M."/>
            <person name="Bowler C."/>
            <person name="Brownlee C."/>
            <person name="Cock J.M."/>
            <person name="Elias M."/>
            <person name="Gladyshev V.N."/>
            <person name="Groth M."/>
            <person name="Guda C."/>
            <person name="Hadaegh A."/>
            <person name="Iglesias-Rodriguez M.D."/>
            <person name="Jenkins J."/>
            <person name="Jones B.M."/>
            <person name="Lawson T."/>
            <person name="Leese F."/>
            <person name="Lindquist E."/>
            <person name="Lobanov A."/>
            <person name="Lomsadze A."/>
            <person name="Malik S.B."/>
            <person name="Marsh M.E."/>
            <person name="Mackinder L."/>
            <person name="Mock T."/>
            <person name="Mueller-Roeber B."/>
            <person name="Pagarete A."/>
            <person name="Parker M."/>
            <person name="Probert I."/>
            <person name="Quesneville H."/>
            <person name="Raines C."/>
            <person name="Rensing S.A."/>
            <person name="Riano-Pachon D.M."/>
            <person name="Richier S."/>
            <person name="Rokitta S."/>
            <person name="Shiraiwa Y."/>
            <person name="Soanes D.M."/>
            <person name="van der Giezen M."/>
            <person name="Wahlund T.M."/>
            <person name="Williams B."/>
            <person name="Wilson W."/>
            <person name="Wolfe G."/>
            <person name="Wurch L.L."/>
        </authorList>
    </citation>
    <scope>NUCLEOTIDE SEQUENCE</scope>
</reference>
<reference evidence="1" key="2">
    <citation type="submission" date="2024-10" db="UniProtKB">
        <authorList>
            <consortium name="EnsemblProtists"/>
        </authorList>
    </citation>
    <scope>IDENTIFICATION</scope>
</reference>
<protein>
    <submittedName>
        <fullName evidence="1">Uncharacterized protein</fullName>
    </submittedName>
</protein>
<accession>A0A0D3JC67</accession>
<evidence type="ECO:0000313" key="1">
    <source>
        <dbReference type="EnsemblProtists" id="EOD21102"/>
    </source>
</evidence>
<dbReference type="RefSeq" id="XP_005773531.1">
    <property type="nucleotide sequence ID" value="XM_005773474.1"/>
</dbReference>
<name>A0A0D3JC67_EMIH1</name>
<dbReference type="Proteomes" id="UP000013827">
    <property type="component" value="Unassembled WGS sequence"/>
</dbReference>
<dbReference type="GeneID" id="17266642"/>
<evidence type="ECO:0000313" key="2">
    <source>
        <dbReference type="Proteomes" id="UP000013827"/>
    </source>
</evidence>
<dbReference type="PaxDb" id="2903-EOD21102"/>
<dbReference type="AlphaFoldDB" id="A0A0D3JC67"/>
<keyword evidence="2" id="KW-1185">Reference proteome</keyword>
<dbReference type="HOGENOM" id="CLU_1762207_0_0_1"/>
<organism evidence="1 2">
    <name type="scientific">Emiliania huxleyi (strain CCMP1516)</name>
    <dbReference type="NCBI Taxonomy" id="280463"/>
    <lineage>
        <taxon>Eukaryota</taxon>
        <taxon>Haptista</taxon>
        <taxon>Haptophyta</taxon>
        <taxon>Prymnesiophyceae</taxon>
        <taxon>Isochrysidales</taxon>
        <taxon>Noelaerhabdaceae</taxon>
        <taxon>Emiliania</taxon>
    </lineage>
</organism>